<evidence type="ECO:0000259" key="1">
    <source>
        <dbReference type="PROSITE" id="PS51186"/>
    </source>
</evidence>
<dbReference type="Proteomes" id="UP000781932">
    <property type="component" value="Unassembled WGS sequence"/>
</dbReference>
<dbReference type="Gene3D" id="3.40.630.30">
    <property type="match status" value="1"/>
</dbReference>
<evidence type="ECO:0000313" key="2">
    <source>
        <dbReference type="EMBL" id="KAF9877101.1"/>
    </source>
</evidence>
<dbReference type="InterPro" id="IPR016181">
    <property type="entry name" value="Acyl_CoA_acyltransferase"/>
</dbReference>
<dbReference type="GeneID" id="62161160"/>
<comment type="caution">
    <text evidence="2">The sequence shown here is derived from an EMBL/GenBank/DDBJ whole genome shotgun (WGS) entry which is preliminary data.</text>
</comment>
<dbReference type="RefSeq" id="XP_038746562.1">
    <property type="nucleotide sequence ID" value="XM_038888086.1"/>
</dbReference>
<accession>A0A9P6IAQ6</accession>
<keyword evidence="3" id="KW-1185">Reference proteome</keyword>
<dbReference type="EMBL" id="JAATWM020000015">
    <property type="protein sequence ID" value="KAF9877101.1"/>
    <property type="molecule type" value="Genomic_DNA"/>
</dbReference>
<dbReference type="InterPro" id="IPR000182">
    <property type="entry name" value="GNAT_dom"/>
</dbReference>
<gene>
    <name evidence="2" type="ORF">CkaCkLH20_05367</name>
</gene>
<dbReference type="CDD" id="cd04301">
    <property type="entry name" value="NAT_SF"/>
    <property type="match status" value="1"/>
</dbReference>
<name>A0A9P6IAQ6_9PEZI</name>
<evidence type="ECO:0000313" key="3">
    <source>
        <dbReference type="Proteomes" id="UP000781932"/>
    </source>
</evidence>
<dbReference type="GO" id="GO:0016747">
    <property type="term" value="F:acyltransferase activity, transferring groups other than amino-acyl groups"/>
    <property type="evidence" value="ECO:0007669"/>
    <property type="project" value="InterPro"/>
</dbReference>
<dbReference type="SUPFAM" id="SSF55729">
    <property type="entry name" value="Acyl-CoA N-acyltransferases (Nat)"/>
    <property type="match status" value="1"/>
</dbReference>
<dbReference type="Pfam" id="PF13508">
    <property type="entry name" value="Acetyltransf_7"/>
    <property type="match status" value="1"/>
</dbReference>
<proteinExistence type="predicted"/>
<sequence>MSKPTNIILLPKSHPSPSTWLQLVSRYKAFRLQSLLLSPESFGSTHAREAAFPPERWTSRLANPQANTIIAVNKSPNSLSENTEGDIDLALESEWLASLVITGPLDAGTLASQLHLEESFVDFGEAHRDGEARAQYVLNGMYVIPSARGKGIGVQMLEYAKRFVAAEVKRSGERGRISLIVDYENPPARITYEKCGFNIVHRYWFDDYREGREARTEAAVMMIDLNDDAKV</sequence>
<feature type="domain" description="N-acetyltransferase" evidence="1">
    <location>
        <begin position="77"/>
        <end position="215"/>
    </location>
</feature>
<reference evidence="2" key="1">
    <citation type="submission" date="2020-03" db="EMBL/GenBank/DDBJ databases">
        <authorList>
            <person name="He L."/>
        </authorList>
    </citation>
    <scope>NUCLEOTIDE SEQUENCE</scope>
    <source>
        <strain evidence="2">CkLH20</strain>
    </source>
</reference>
<organism evidence="2 3">
    <name type="scientific">Colletotrichum karsti</name>
    <dbReference type="NCBI Taxonomy" id="1095194"/>
    <lineage>
        <taxon>Eukaryota</taxon>
        <taxon>Fungi</taxon>
        <taxon>Dikarya</taxon>
        <taxon>Ascomycota</taxon>
        <taxon>Pezizomycotina</taxon>
        <taxon>Sordariomycetes</taxon>
        <taxon>Hypocreomycetidae</taxon>
        <taxon>Glomerellales</taxon>
        <taxon>Glomerellaceae</taxon>
        <taxon>Colletotrichum</taxon>
        <taxon>Colletotrichum boninense species complex</taxon>
    </lineage>
</organism>
<dbReference type="OrthoDB" id="41532at2759"/>
<dbReference type="AlphaFoldDB" id="A0A9P6IAQ6"/>
<protein>
    <recommendedName>
        <fullName evidence="1">N-acetyltransferase domain-containing protein</fullName>
    </recommendedName>
</protein>
<reference evidence="2" key="2">
    <citation type="submission" date="2020-11" db="EMBL/GenBank/DDBJ databases">
        <title>Whole genome sequencing of Colletotrichum sp.</title>
        <authorList>
            <person name="Li H."/>
        </authorList>
    </citation>
    <scope>NUCLEOTIDE SEQUENCE</scope>
    <source>
        <strain evidence="2">CkLH20</strain>
    </source>
</reference>
<dbReference type="PROSITE" id="PS51186">
    <property type="entry name" value="GNAT"/>
    <property type="match status" value="1"/>
</dbReference>